<dbReference type="Proteomes" id="UP000294543">
    <property type="component" value="Unassembled WGS sequence"/>
</dbReference>
<gene>
    <name evidence="1" type="ORF">E1294_28370</name>
</gene>
<sequence>MERRGNYLAALRAKGVCTRSSGVMYRDPPVYQAQVGLKPGQSRCTEGTGGCTFVADPDAEWYAAQDAL</sequence>
<keyword evidence="2" id="KW-1185">Reference proteome</keyword>
<dbReference type="OrthoDB" id="4202034at2"/>
<evidence type="ECO:0000313" key="2">
    <source>
        <dbReference type="Proteomes" id="UP000294543"/>
    </source>
</evidence>
<dbReference type="RefSeq" id="WP_132513333.1">
    <property type="nucleotide sequence ID" value="NZ_SMKP01000090.1"/>
</dbReference>
<dbReference type="EMBL" id="SMKP01000090">
    <property type="protein sequence ID" value="TDD17237.1"/>
    <property type="molecule type" value="Genomic_DNA"/>
</dbReference>
<protein>
    <submittedName>
        <fullName evidence="1">Uncharacterized protein</fullName>
    </submittedName>
</protein>
<dbReference type="AlphaFoldDB" id="A0A4R4WIG2"/>
<accession>A0A4R4WIG2</accession>
<organism evidence="1 2">
    <name type="scientific">Nonomuraea diastatica</name>
    <dbReference type="NCBI Taxonomy" id="1848329"/>
    <lineage>
        <taxon>Bacteria</taxon>
        <taxon>Bacillati</taxon>
        <taxon>Actinomycetota</taxon>
        <taxon>Actinomycetes</taxon>
        <taxon>Streptosporangiales</taxon>
        <taxon>Streptosporangiaceae</taxon>
        <taxon>Nonomuraea</taxon>
    </lineage>
</organism>
<comment type="caution">
    <text evidence="1">The sequence shown here is derived from an EMBL/GenBank/DDBJ whole genome shotgun (WGS) entry which is preliminary data.</text>
</comment>
<evidence type="ECO:0000313" key="1">
    <source>
        <dbReference type="EMBL" id="TDD17237.1"/>
    </source>
</evidence>
<proteinExistence type="predicted"/>
<reference evidence="1 2" key="1">
    <citation type="submission" date="2019-03" db="EMBL/GenBank/DDBJ databases">
        <title>Draft genome sequences of novel Actinobacteria.</title>
        <authorList>
            <person name="Sahin N."/>
            <person name="Ay H."/>
            <person name="Saygin H."/>
        </authorList>
    </citation>
    <scope>NUCLEOTIDE SEQUENCE [LARGE SCALE GENOMIC DNA]</scope>
    <source>
        <strain evidence="1 2">KC712</strain>
    </source>
</reference>
<name>A0A4R4WIG2_9ACTN</name>